<gene>
    <name evidence="2" type="ORF">ACFSW5_14015</name>
</gene>
<evidence type="ECO:0000313" key="3">
    <source>
        <dbReference type="Proteomes" id="UP001597493"/>
    </source>
</evidence>
<comment type="caution">
    <text evidence="2">The sequence shown here is derived from an EMBL/GenBank/DDBJ whole genome shotgun (WGS) entry which is preliminary data.</text>
</comment>
<protein>
    <submittedName>
        <fullName evidence="2">Uncharacterized protein</fullName>
    </submittedName>
</protein>
<evidence type="ECO:0000256" key="1">
    <source>
        <dbReference type="SAM" id="Phobius"/>
    </source>
</evidence>
<keyword evidence="1" id="KW-1133">Transmembrane helix</keyword>
<keyword evidence="1" id="KW-0472">Membrane</keyword>
<dbReference type="Proteomes" id="UP001597493">
    <property type="component" value="Unassembled WGS sequence"/>
</dbReference>
<name>A0ABW5QYR2_9BACL</name>
<dbReference type="RefSeq" id="WP_379274115.1">
    <property type="nucleotide sequence ID" value="NZ_JBHUGT010000019.1"/>
</dbReference>
<reference evidence="3" key="1">
    <citation type="journal article" date="2019" name="Int. J. Syst. Evol. Microbiol.">
        <title>The Global Catalogue of Microorganisms (GCM) 10K type strain sequencing project: providing services to taxonomists for standard genome sequencing and annotation.</title>
        <authorList>
            <consortium name="The Broad Institute Genomics Platform"/>
            <consortium name="The Broad Institute Genome Sequencing Center for Infectious Disease"/>
            <person name="Wu L."/>
            <person name="Ma J."/>
        </authorList>
    </citation>
    <scope>NUCLEOTIDE SEQUENCE [LARGE SCALE GENOMIC DNA]</scope>
    <source>
        <strain evidence="3">TISTR 1827</strain>
    </source>
</reference>
<feature type="transmembrane region" description="Helical" evidence="1">
    <location>
        <begin position="15"/>
        <end position="35"/>
    </location>
</feature>
<keyword evidence="3" id="KW-1185">Reference proteome</keyword>
<organism evidence="2 3">
    <name type="scientific">Paenibacillus thailandensis</name>
    <dbReference type="NCBI Taxonomy" id="393250"/>
    <lineage>
        <taxon>Bacteria</taxon>
        <taxon>Bacillati</taxon>
        <taxon>Bacillota</taxon>
        <taxon>Bacilli</taxon>
        <taxon>Bacillales</taxon>
        <taxon>Paenibacillaceae</taxon>
        <taxon>Paenibacillus</taxon>
    </lineage>
</organism>
<proteinExistence type="predicted"/>
<keyword evidence="1" id="KW-0812">Transmembrane</keyword>
<sequence>MPSNKGTGGLSSDDLAIIAGIVVVIGDILALWALIKAKQEDEEVPAAAVAAVRGVRESNRKPKGART</sequence>
<evidence type="ECO:0000313" key="2">
    <source>
        <dbReference type="EMBL" id="MFD2661365.1"/>
    </source>
</evidence>
<accession>A0ABW5QYR2</accession>
<dbReference type="EMBL" id="JBHUMY010000013">
    <property type="protein sequence ID" value="MFD2661365.1"/>
    <property type="molecule type" value="Genomic_DNA"/>
</dbReference>